<sequence length="68" mass="7664">MQCQSPMMDYHGNVPPPNNNLNVPKEEPILDQAHPALVGFAPQWIGGQIPDNNNGWLEEEPEEEEIED</sequence>
<evidence type="ECO:0000256" key="1">
    <source>
        <dbReference type="SAM" id="MobiDB-lite"/>
    </source>
</evidence>
<feature type="non-terminal residue" evidence="2">
    <location>
        <position position="68"/>
    </location>
</feature>
<evidence type="ECO:0000313" key="2">
    <source>
        <dbReference type="EMBL" id="GEY85978.1"/>
    </source>
</evidence>
<comment type="caution">
    <text evidence="2">The sequence shown here is derived from an EMBL/GenBank/DDBJ whole genome shotgun (WGS) entry which is preliminary data.</text>
</comment>
<dbReference type="AlphaFoldDB" id="A0A699HW40"/>
<feature type="region of interest" description="Disordered" evidence="1">
    <location>
        <begin position="1"/>
        <end position="25"/>
    </location>
</feature>
<reference evidence="2" key="1">
    <citation type="journal article" date="2019" name="Sci. Rep.">
        <title>Draft genome of Tanacetum cinerariifolium, the natural source of mosquito coil.</title>
        <authorList>
            <person name="Yamashiro T."/>
            <person name="Shiraishi A."/>
            <person name="Satake H."/>
            <person name="Nakayama K."/>
        </authorList>
    </citation>
    <scope>NUCLEOTIDE SEQUENCE</scope>
</reference>
<dbReference type="EMBL" id="BKCJ010216650">
    <property type="protein sequence ID" value="GEY85978.1"/>
    <property type="molecule type" value="Genomic_DNA"/>
</dbReference>
<name>A0A699HW40_TANCI</name>
<accession>A0A699HW40</accession>
<feature type="compositionally biased region" description="Acidic residues" evidence="1">
    <location>
        <begin position="57"/>
        <end position="68"/>
    </location>
</feature>
<protein>
    <submittedName>
        <fullName evidence="2">Uncharacterized protein</fullName>
    </submittedName>
</protein>
<organism evidence="2">
    <name type="scientific">Tanacetum cinerariifolium</name>
    <name type="common">Dalmatian daisy</name>
    <name type="synonym">Chrysanthemum cinerariifolium</name>
    <dbReference type="NCBI Taxonomy" id="118510"/>
    <lineage>
        <taxon>Eukaryota</taxon>
        <taxon>Viridiplantae</taxon>
        <taxon>Streptophyta</taxon>
        <taxon>Embryophyta</taxon>
        <taxon>Tracheophyta</taxon>
        <taxon>Spermatophyta</taxon>
        <taxon>Magnoliopsida</taxon>
        <taxon>eudicotyledons</taxon>
        <taxon>Gunneridae</taxon>
        <taxon>Pentapetalae</taxon>
        <taxon>asterids</taxon>
        <taxon>campanulids</taxon>
        <taxon>Asterales</taxon>
        <taxon>Asteraceae</taxon>
        <taxon>Asteroideae</taxon>
        <taxon>Anthemideae</taxon>
        <taxon>Anthemidinae</taxon>
        <taxon>Tanacetum</taxon>
    </lineage>
</organism>
<gene>
    <name evidence="2" type="ORF">Tci_457952</name>
</gene>
<proteinExistence type="predicted"/>
<feature type="region of interest" description="Disordered" evidence="1">
    <location>
        <begin position="44"/>
        <end position="68"/>
    </location>
</feature>